<dbReference type="EMBL" id="JATN01000319">
    <property type="protein sequence ID" value="EUC61089.1"/>
    <property type="molecule type" value="Genomic_DNA"/>
</dbReference>
<organism evidence="1 2">
    <name type="scientific">Rhizoctonia solani AG-3 Rhs1AP</name>
    <dbReference type="NCBI Taxonomy" id="1086054"/>
    <lineage>
        <taxon>Eukaryota</taxon>
        <taxon>Fungi</taxon>
        <taxon>Dikarya</taxon>
        <taxon>Basidiomycota</taxon>
        <taxon>Agaricomycotina</taxon>
        <taxon>Agaricomycetes</taxon>
        <taxon>Cantharellales</taxon>
        <taxon>Ceratobasidiaceae</taxon>
        <taxon>Rhizoctonia</taxon>
    </lineage>
</organism>
<evidence type="ECO:0000313" key="1">
    <source>
        <dbReference type="EMBL" id="EUC61089.1"/>
    </source>
</evidence>
<proteinExistence type="predicted"/>
<gene>
    <name evidence="1" type="ORF">RSOL_382890</name>
</gene>
<evidence type="ECO:0008006" key="3">
    <source>
        <dbReference type="Google" id="ProtNLM"/>
    </source>
</evidence>
<dbReference type="Gene3D" id="1.10.472.10">
    <property type="entry name" value="Cyclin-like"/>
    <property type="match status" value="1"/>
</dbReference>
<comment type="caution">
    <text evidence="1">The sequence shown here is derived from an EMBL/GenBank/DDBJ whole genome shotgun (WGS) entry which is preliminary data.</text>
</comment>
<dbReference type="Proteomes" id="UP000030108">
    <property type="component" value="Unassembled WGS sequence"/>
</dbReference>
<dbReference type="OrthoDB" id="244495at2759"/>
<dbReference type="AlphaFoldDB" id="X8JBQ4"/>
<reference evidence="2" key="1">
    <citation type="journal article" date="2014" name="Genome Announc.">
        <title>Draft genome sequence of the plant-pathogenic soil fungus Rhizoctonia solani anastomosis group 3 strain Rhs1AP.</title>
        <authorList>
            <person name="Cubeta M.A."/>
            <person name="Thomas E."/>
            <person name="Dean R.A."/>
            <person name="Jabaji S."/>
            <person name="Neate S.M."/>
            <person name="Tavantzis S."/>
            <person name="Toda T."/>
            <person name="Vilgalys R."/>
            <person name="Bharathan N."/>
            <person name="Fedorova-Abrams N."/>
            <person name="Pakala S.B."/>
            <person name="Pakala S.M."/>
            <person name="Zafar N."/>
            <person name="Joardar V."/>
            <person name="Losada L."/>
            <person name="Nierman W.C."/>
        </authorList>
    </citation>
    <scope>NUCLEOTIDE SEQUENCE [LARGE SCALE GENOMIC DNA]</scope>
    <source>
        <strain evidence="2">AG-3</strain>
    </source>
</reference>
<evidence type="ECO:0000313" key="2">
    <source>
        <dbReference type="Proteomes" id="UP000030108"/>
    </source>
</evidence>
<protein>
    <recommendedName>
        <fullName evidence="3">Cyclin</fullName>
    </recommendedName>
</protein>
<sequence>MFNPANYSTLTSTPSTLYSDISFAMSAPSAYSMPTTVCSSEIASLKRPQSAYKQVLAKVRAGLTTLKLKAKKEKKSVTGGQLAPVTAAAPAEKFGHPTRAIFLPDAYYGWEVTAKISARFVTELFDCPSTLPGAGPEYPDLAEFIAYALFLCQFEPKVNDHALYLLWRMKTKHPELKLAHGHGIYLAALGLAAKMAGHEDCSSEHWTMAGQWIFSAKQLEINQERLGELLLWKFEVNPEEMAKVMERVPCGEHPSVEPTPLPADYEDEDCAGSIYSINSLSSLSTCSIPSTWSLCSMRGWNELTHNDSAVTTALGEKATNPYALNTLKQSESSSSTLFDI</sequence>
<accession>X8JBQ4</accession>
<name>X8JBQ4_9AGAM</name>